<keyword evidence="2" id="KW-1185">Reference proteome</keyword>
<dbReference type="AlphaFoldDB" id="A0ABD2JNG6"/>
<gene>
    <name evidence="1" type="ORF">niasHT_026711</name>
</gene>
<reference evidence="1 2" key="1">
    <citation type="submission" date="2024-10" db="EMBL/GenBank/DDBJ databases">
        <authorList>
            <person name="Kim D."/>
        </authorList>
    </citation>
    <scope>NUCLEOTIDE SEQUENCE [LARGE SCALE GENOMIC DNA]</scope>
    <source>
        <strain evidence="1">BH-2024</strain>
    </source>
</reference>
<proteinExistence type="predicted"/>
<dbReference type="EMBL" id="JBICBT010000928">
    <property type="protein sequence ID" value="KAL3092159.1"/>
    <property type="molecule type" value="Genomic_DNA"/>
</dbReference>
<sequence>MEESMHALVKLSKIMPIKEEVLEIPCHAWWSELAKFGINKDMWLDETTWPMLPIGLRQAKSIVEEKDQD</sequence>
<evidence type="ECO:0000313" key="2">
    <source>
        <dbReference type="Proteomes" id="UP001620626"/>
    </source>
</evidence>
<name>A0ABD2JNG6_9BILA</name>
<accession>A0ABD2JNG6</accession>
<evidence type="ECO:0000313" key="1">
    <source>
        <dbReference type="EMBL" id="KAL3092159.1"/>
    </source>
</evidence>
<protein>
    <submittedName>
        <fullName evidence="1">Uncharacterized protein</fullName>
    </submittedName>
</protein>
<dbReference type="Proteomes" id="UP001620626">
    <property type="component" value="Unassembled WGS sequence"/>
</dbReference>
<comment type="caution">
    <text evidence="1">The sequence shown here is derived from an EMBL/GenBank/DDBJ whole genome shotgun (WGS) entry which is preliminary data.</text>
</comment>
<organism evidence="1 2">
    <name type="scientific">Heterodera trifolii</name>
    <dbReference type="NCBI Taxonomy" id="157864"/>
    <lineage>
        <taxon>Eukaryota</taxon>
        <taxon>Metazoa</taxon>
        <taxon>Ecdysozoa</taxon>
        <taxon>Nematoda</taxon>
        <taxon>Chromadorea</taxon>
        <taxon>Rhabditida</taxon>
        <taxon>Tylenchina</taxon>
        <taxon>Tylenchomorpha</taxon>
        <taxon>Tylenchoidea</taxon>
        <taxon>Heteroderidae</taxon>
        <taxon>Heteroderinae</taxon>
        <taxon>Heterodera</taxon>
    </lineage>
</organism>